<dbReference type="PANTHER" id="PTHR33154">
    <property type="entry name" value="TRANSCRIPTIONAL REGULATOR, ARSR FAMILY"/>
    <property type="match status" value="1"/>
</dbReference>
<keyword evidence="2" id="KW-0238">DNA-binding</keyword>
<proteinExistence type="predicted"/>
<name>A0ABN6PC25_9EURY</name>
<evidence type="ECO:0000256" key="3">
    <source>
        <dbReference type="ARBA" id="ARBA00023163"/>
    </source>
</evidence>
<evidence type="ECO:0000259" key="5">
    <source>
        <dbReference type="SMART" id="SM00418"/>
    </source>
</evidence>
<reference evidence="6 7" key="1">
    <citation type="submission" date="2022-04" db="EMBL/GenBank/DDBJ databases">
        <title>Complete genome of Methanothermobacter tenebrarum strain RMAS.</title>
        <authorList>
            <person name="Nakamura K."/>
            <person name="Oshima K."/>
            <person name="Hattori M."/>
            <person name="Kamagata Y."/>
            <person name="Takamizawa K."/>
        </authorList>
    </citation>
    <scope>NUCLEOTIDE SEQUENCE [LARGE SCALE GENOMIC DNA]</scope>
    <source>
        <strain evidence="6 7">RMAS</strain>
    </source>
</reference>
<gene>
    <name evidence="6" type="ORF">MTTB_01540</name>
</gene>
<feature type="domain" description="HTH arsR-type" evidence="5">
    <location>
        <begin position="16"/>
        <end position="98"/>
    </location>
</feature>
<dbReference type="PANTHER" id="PTHR33154:SF33">
    <property type="entry name" value="TRANSCRIPTIONAL REPRESSOR SDPR"/>
    <property type="match status" value="1"/>
</dbReference>
<dbReference type="Pfam" id="PF01022">
    <property type="entry name" value="HTH_5"/>
    <property type="match status" value="1"/>
</dbReference>
<dbReference type="InterPro" id="IPR001845">
    <property type="entry name" value="HTH_ArsR_DNA-bd_dom"/>
</dbReference>
<keyword evidence="4" id="KW-0175">Coiled coil</keyword>
<dbReference type="CDD" id="cd00090">
    <property type="entry name" value="HTH_ARSR"/>
    <property type="match status" value="1"/>
</dbReference>
<dbReference type="InterPro" id="IPR036388">
    <property type="entry name" value="WH-like_DNA-bd_sf"/>
</dbReference>
<dbReference type="Proteomes" id="UP000831817">
    <property type="component" value="Chromosome"/>
</dbReference>
<evidence type="ECO:0000256" key="4">
    <source>
        <dbReference type="SAM" id="Coils"/>
    </source>
</evidence>
<evidence type="ECO:0000256" key="2">
    <source>
        <dbReference type="ARBA" id="ARBA00023125"/>
    </source>
</evidence>
<evidence type="ECO:0000256" key="1">
    <source>
        <dbReference type="ARBA" id="ARBA00023015"/>
    </source>
</evidence>
<sequence length="160" mass="18907">MIITMTRNIDNMDMEALLDVMGCRTRREIINLLREEPRFVSQISKELQIGQKAIIEHLRAMEEVGILDSFFKKIERGRPRKYYNISNDIHLSVIINKNTFKVDLIEEDEAFFTSECSRLMKIETRIKKGDEKAAEELKELIRVYESLKRKAEKMLKENPL</sequence>
<feature type="coiled-coil region" evidence="4">
    <location>
        <begin position="130"/>
        <end position="157"/>
    </location>
</feature>
<dbReference type="InterPro" id="IPR051081">
    <property type="entry name" value="HTH_MetalResp_TranReg"/>
</dbReference>
<dbReference type="Gene3D" id="1.10.10.10">
    <property type="entry name" value="Winged helix-like DNA-binding domain superfamily/Winged helix DNA-binding domain"/>
    <property type="match status" value="1"/>
</dbReference>
<dbReference type="EMBL" id="AP025698">
    <property type="protein sequence ID" value="BDH78775.1"/>
    <property type="molecule type" value="Genomic_DNA"/>
</dbReference>
<keyword evidence="7" id="KW-1185">Reference proteome</keyword>
<accession>A0ABN6PC25</accession>
<evidence type="ECO:0000313" key="6">
    <source>
        <dbReference type="EMBL" id="BDH78775.1"/>
    </source>
</evidence>
<dbReference type="SMART" id="SM00418">
    <property type="entry name" value="HTH_ARSR"/>
    <property type="match status" value="1"/>
</dbReference>
<evidence type="ECO:0000313" key="7">
    <source>
        <dbReference type="Proteomes" id="UP000831817"/>
    </source>
</evidence>
<keyword evidence="3" id="KW-0804">Transcription</keyword>
<dbReference type="InterPro" id="IPR011991">
    <property type="entry name" value="ArsR-like_HTH"/>
</dbReference>
<keyword evidence="1" id="KW-0805">Transcription regulation</keyword>
<dbReference type="SUPFAM" id="SSF46785">
    <property type="entry name" value="Winged helix' DNA-binding domain"/>
    <property type="match status" value="1"/>
</dbReference>
<protein>
    <submittedName>
        <fullName evidence="6">Transcriptional regulator</fullName>
    </submittedName>
</protein>
<organism evidence="6 7">
    <name type="scientific">Methanothermobacter tenebrarum</name>
    <dbReference type="NCBI Taxonomy" id="680118"/>
    <lineage>
        <taxon>Archaea</taxon>
        <taxon>Methanobacteriati</taxon>
        <taxon>Methanobacteriota</taxon>
        <taxon>Methanomada group</taxon>
        <taxon>Methanobacteria</taxon>
        <taxon>Methanobacteriales</taxon>
        <taxon>Methanobacteriaceae</taxon>
        <taxon>Methanothermobacter</taxon>
    </lineage>
</organism>
<dbReference type="InterPro" id="IPR036390">
    <property type="entry name" value="WH_DNA-bd_sf"/>
</dbReference>